<proteinExistence type="predicted"/>
<feature type="region of interest" description="Disordered" evidence="1">
    <location>
        <begin position="57"/>
        <end position="76"/>
    </location>
</feature>
<keyword evidence="2" id="KW-0472">Membrane</keyword>
<dbReference type="InterPro" id="IPR000253">
    <property type="entry name" value="FHA_dom"/>
</dbReference>
<sequence>MDVPGVDEEHAKISEVALIAMGADCAVGDVPLDPGARRLLMPGDEIQIGSVVLAVEGDDPSIMPPPPDGSPRRARGPKVRVVEGKNFGDELLLEEEGKDYVIGRHAKSDLVIEDREVSREHLRLKRRGYDVFIHDLASTRGSWLGRAAVYSGATIEWTRPRMLRIGATVLSLEVPVEVRRQAPPAQPSAPMTPPPRRARSSPSSSSGIDNPPSSRAPGSLPPMSQPIAPSEVPTRRLAPYRPESIPTSAAGSIPPSMGGASAGMAVGAALVPGPTRKAWKQNGATFGKASGFALLALAGLAILGALFVVFSLLE</sequence>
<feature type="domain" description="FHA" evidence="3">
    <location>
        <begin position="100"/>
        <end position="149"/>
    </location>
</feature>
<feature type="compositionally biased region" description="Pro residues" evidence="1">
    <location>
        <begin position="184"/>
        <end position="195"/>
    </location>
</feature>
<dbReference type="Proteomes" id="UP000064967">
    <property type="component" value="Chromosome"/>
</dbReference>
<evidence type="ECO:0000256" key="1">
    <source>
        <dbReference type="SAM" id="MobiDB-lite"/>
    </source>
</evidence>
<accession>A0A0K1Q9X6</accession>
<keyword evidence="2" id="KW-0812">Transmembrane</keyword>
<keyword evidence="5" id="KW-1185">Reference proteome</keyword>
<protein>
    <submittedName>
        <fullName evidence="4">FHA domain containing protein</fullName>
    </submittedName>
</protein>
<dbReference type="InterPro" id="IPR008984">
    <property type="entry name" value="SMAD_FHA_dom_sf"/>
</dbReference>
<feature type="transmembrane region" description="Helical" evidence="2">
    <location>
        <begin position="292"/>
        <end position="313"/>
    </location>
</feature>
<dbReference type="EMBL" id="CP012333">
    <property type="protein sequence ID" value="AKV02538.1"/>
    <property type="molecule type" value="Genomic_DNA"/>
</dbReference>
<dbReference type="Gene3D" id="2.60.200.20">
    <property type="match status" value="1"/>
</dbReference>
<dbReference type="AlphaFoldDB" id="A0A0K1Q9X6"/>
<dbReference type="InterPro" id="IPR032030">
    <property type="entry name" value="YscD_cytoplasmic_dom"/>
</dbReference>
<keyword evidence="2" id="KW-1133">Transmembrane helix</keyword>
<dbReference type="STRING" id="1391654.AKJ09_09201"/>
<dbReference type="SMART" id="SM00240">
    <property type="entry name" value="FHA"/>
    <property type="match status" value="1"/>
</dbReference>
<dbReference type="CDD" id="cd00060">
    <property type="entry name" value="FHA"/>
    <property type="match status" value="1"/>
</dbReference>
<evidence type="ECO:0000313" key="4">
    <source>
        <dbReference type="EMBL" id="AKV02538.1"/>
    </source>
</evidence>
<evidence type="ECO:0000259" key="3">
    <source>
        <dbReference type="PROSITE" id="PS50006"/>
    </source>
</evidence>
<evidence type="ECO:0000313" key="5">
    <source>
        <dbReference type="Proteomes" id="UP000064967"/>
    </source>
</evidence>
<feature type="region of interest" description="Disordered" evidence="1">
    <location>
        <begin position="180"/>
        <end position="231"/>
    </location>
</feature>
<name>A0A0K1Q9X6_9BACT</name>
<organism evidence="4 5">
    <name type="scientific">Labilithrix luteola</name>
    <dbReference type="NCBI Taxonomy" id="1391654"/>
    <lineage>
        <taxon>Bacteria</taxon>
        <taxon>Pseudomonadati</taxon>
        <taxon>Myxococcota</taxon>
        <taxon>Polyangia</taxon>
        <taxon>Polyangiales</taxon>
        <taxon>Labilitrichaceae</taxon>
        <taxon>Labilithrix</taxon>
    </lineage>
</organism>
<feature type="compositionally biased region" description="Low complexity" evidence="1">
    <location>
        <begin position="200"/>
        <end position="215"/>
    </location>
</feature>
<dbReference type="KEGG" id="llu:AKJ09_09201"/>
<dbReference type="Pfam" id="PF16697">
    <property type="entry name" value="Yop-YscD_cpl"/>
    <property type="match status" value="1"/>
</dbReference>
<reference evidence="4 5" key="1">
    <citation type="submission" date="2015-08" db="EMBL/GenBank/DDBJ databases">
        <authorList>
            <person name="Babu N.S."/>
            <person name="Beckwith C.J."/>
            <person name="Beseler K.G."/>
            <person name="Brison A."/>
            <person name="Carone J.V."/>
            <person name="Caskin T.P."/>
            <person name="Diamond M."/>
            <person name="Durham M.E."/>
            <person name="Foxe J.M."/>
            <person name="Go M."/>
            <person name="Henderson B.A."/>
            <person name="Jones I.B."/>
            <person name="McGettigan J.A."/>
            <person name="Micheletti S.J."/>
            <person name="Nasrallah M.E."/>
            <person name="Ortiz D."/>
            <person name="Piller C.R."/>
            <person name="Privatt S.R."/>
            <person name="Schneider S.L."/>
            <person name="Sharp S."/>
            <person name="Smith T.C."/>
            <person name="Stanton J.D."/>
            <person name="Ullery H.E."/>
            <person name="Wilson R.J."/>
            <person name="Serrano M.G."/>
            <person name="Buck G."/>
            <person name="Lee V."/>
            <person name="Wang Y."/>
            <person name="Carvalho R."/>
            <person name="Voegtly L."/>
            <person name="Shi R."/>
            <person name="Duckworth R."/>
            <person name="Johnson A."/>
            <person name="Loviza R."/>
            <person name="Walstead R."/>
            <person name="Shah Z."/>
            <person name="Kiflezghi M."/>
            <person name="Wade K."/>
            <person name="Ball S.L."/>
            <person name="Bradley K.W."/>
            <person name="Asai D.J."/>
            <person name="Bowman C.A."/>
            <person name="Russell D.A."/>
            <person name="Pope W.H."/>
            <person name="Jacobs-Sera D."/>
            <person name="Hendrix R.W."/>
            <person name="Hatfull G.F."/>
        </authorList>
    </citation>
    <scope>NUCLEOTIDE SEQUENCE [LARGE SCALE GENOMIC DNA]</scope>
    <source>
        <strain evidence="4 5">DSM 27648</strain>
    </source>
</reference>
<evidence type="ECO:0000256" key="2">
    <source>
        <dbReference type="SAM" id="Phobius"/>
    </source>
</evidence>
<dbReference type="SUPFAM" id="SSF49879">
    <property type="entry name" value="SMAD/FHA domain"/>
    <property type="match status" value="1"/>
</dbReference>
<gene>
    <name evidence="4" type="ORF">AKJ09_09201</name>
</gene>
<dbReference type="PROSITE" id="PS50006">
    <property type="entry name" value="FHA_DOMAIN"/>
    <property type="match status" value="1"/>
</dbReference>